<dbReference type="InterPro" id="IPR052957">
    <property type="entry name" value="Auxin_embryo_med"/>
</dbReference>
<evidence type="ECO:0000313" key="2">
    <source>
        <dbReference type="EMBL" id="APA84079.2"/>
    </source>
</evidence>
<dbReference type="Proteomes" id="UP000179860">
    <property type="component" value="Chromosome 1"/>
</dbReference>
<dbReference type="InterPro" id="IPR036890">
    <property type="entry name" value="HATPase_C_sf"/>
</dbReference>
<reference evidence="2" key="2">
    <citation type="submission" date="2021-06" db="EMBL/GenBank/DDBJ databases">
        <authorList>
            <person name="Rogers T.H."/>
            <person name="Ramsay J.P."/>
            <person name="Wang P."/>
            <person name="Terpolilli J."/>
        </authorList>
    </citation>
    <scope>NUCLEOTIDE SEQUENCE</scope>
    <source>
        <strain evidence="2">WSM5005</strain>
    </source>
</reference>
<dbReference type="Gene3D" id="3.30.565.10">
    <property type="entry name" value="Histidine kinase-like ATPase, C-terminal domain"/>
    <property type="match status" value="1"/>
</dbReference>
<dbReference type="EMBL" id="CP017561">
    <property type="protein sequence ID" value="APA84079.2"/>
    <property type="molecule type" value="Genomic_DNA"/>
</dbReference>
<dbReference type="OrthoDB" id="8708422at2"/>
<keyword evidence="3" id="KW-1185">Reference proteome</keyword>
<keyword evidence="2" id="KW-0547">Nucleotide-binding</keyword>
<dbReference type="KEGG" id="pspw:BJG93_00665"/>
<name>A0A1I9YCP6_9BURK</name>
<dbReference type="RefSeq" id="WP_154671850.1">
    <property type="nucleotide sequence ID" value="NZ_CP017561.2"/>
</dbReference>
<dbReference type="Pfam" id="PF25794">
    <property type="entry name" value="SACS"/>
    <property type="match status" value="1"/>
</dbReference>
<reference evidence="2" key="1">
    <citation type="submission" date="2016-09" db="EMBL/GenBank/DDBJ databases">
        <title>The Complete Genome of Burkholderia sprentiae wsm5005.</title>
        <authorList>
            <person name="De Meyer S."/>
            <person name="Wang P."/>
            <person name="Terpolilli J."/>
        </authorList>
    </citation>
    <scope>NUCLEOTIDE SEQUENCE [LARGE SCALE GENOMIC DNA]</scope>
    <source>
        <strain evidence="2">WSM5005</strain>
    </source>
</reference>
<proteinExistence type="predicted"/>
<sequence length="1835" mass="203396">MSVEDIQAEVSASLEHIAELTGAKFRVFMTEIAEGVSNYRSLHSLTQQVEHQYHGRFLIELIQNAHDAFDDFPSRVVLNRVEVVFDLADSEHGTLFVANDGLPFSPSNFERLSQLGQSDKDPQKNIGNKGIGFRSVLEISERPEIFSRTRRASTTFDGYCFRFRPEVVESIVGPMVELAEFGTVPASPVGRGRLVEWTADTIAKYRRRVSEKGLRWLTEETRYLSPYLLPEPILSADSGSEIVRRLESQGFSTVVRLPLKSTAQQVKVLAQISELSARTVIFLAKLGSLKLEVVGTRDTNFIRTATPLSDTPNASRVLITDGEGDEVEYAVWSTSLHVSDAPESFREAVAALPGRWPEITDIAVSIAVRSGEVSDEGQFSIYLPTRLKTGSAVHINAPFFGDMSRTAIPFDDPYNEQLLKAAAELCVETMKNRLAGKAEFEARAIIDMLSPVGLDAEQSQRWQSLLDAAAKRAGISIEDASIVLSETGWTPLSETSLVPSRDSAEVLTEATLRKYATFYIFHSCLASRAAQIRSLMTKRFPKYGAEPLPDEMASTVANAASTLVSGDCDWNGFWRDVSVLLPNGQKELKSLNILLGTDGKLHKADSDCAVFFLRRQGTQDDGDIADEGGVATIPASLQEHVAFLSEKIQTYEASRPTVQTPVRAYLGNGLVSQFRVDSIFSEVLLRLTPRPPLPLEGSHYVLCRDIMNWAIRLVGQLLARGRSAGTTSKLLQAIPVPCVGGWFPMSHASFGEGWAGTSGPLVFRYLSGLERETGRNATERLLLRPDHDAWDAVGLTERCRLALSEGGVFDGLRLQPIRTQDWQSLFYASSWQVSLPETVPPGFSAEYWSQYKAHVEGEARSPYTNSQPYRFDDFYIFPGCREFPDLSAETKASLAEVVLHSLPHWKAALAPLGLTKQGGQSNRMLVTSPLKHFLGSARWLPIAKGGATEWASLRDRWHVPANTMAGRTKHFSHLKPLPLVLAKRLDAESELADSLHSLGLRFLNLHEPTADPSLINVLIDSIGSEDAPDDNILLGQIRDAWSQLEPPINLPALPKLPVRGVDKRLQAVEVSSDSPVYLPNRGQHVAELERFGIPVLAVHISDANRLASWFQRAYGDGVRLTSRLKRIPMVNGREWKCNHGVPFADSELAWLTCPLLALVAFYGQARGFHSPAFIEKAERLRTLRIEWVPSMKISIMSDNNDPLIDADVHCAWNAGSQSLIATDYCRMQPAELSSALSQAIEREDLELPIRLILGPQTAVDAEPDDIAALLAPLHVTEEHLGQVREHLRGDIGHMARLVRVLVSVLEPEFESDEILVARTDDELRASLVAAGIPGLDTDLVLSLARENQDIFSFGREVSKTMPERLALPRWNDTLREIGMAPISNREWLPQFKVCIESAASTVKRIVAALIRGGSEASMADFIADYSSLEKRVDLAQMMWEVSFLVAMRYVGELINSYSNQPEVSAAFNQSNSLARLVENANAIGISLDIDPDECVMQNGQLVEKLGKGIERIRLAWWLNASTSEKLPQWRSLGDIYESVVASRLLRDGSAFFWTESQVLQLFHTANVHAEFTTFHAAMRSAKNLRDLQLSLNVSDAELETARTRLASLQLETIRAKNTVDVCGQSFDSSEDNRHALWTLLQARISDSEIAGKPPLNLATTVPLTRFEPSKENPNPKVFGTSASLPARRPKSVDELVGLAGEIFVFRMLQAQYGSDIVSASSWISDNSKYVFPTNVRDDTRGCDFSFSANGRLFRVEVKATTGTEQTFTLGSSEIRLAMELGKKARRNRERFVLVHVMQALSASPVVAVLPNPYDGRFSDMFRIIEADARVRYQRN</sequence>
<evidence type="ECO:0000259" key="1">
    <source>
        <dbReference type="Pfam" id="PF25794"/>
    </source>
</evidence>
<dbReference type="InterPro" id="IPR058210">
    <property type="entry name" value="SACS/Nov_dom"/>
</dbReference>
<dbReference type="PANTHER" id="PTHR32387">
    <property type="entry name" value="WU:FJ29H11"/>
    <property type="match status" value="1"/>
</dbReference>
<keyword evidence="2" id="KW-0067">ATP-binding</keyword>
<protein>
    <submittedName>
        <fullName evidence="2">ATP-binding protein</fullName>
    </submittedName>
</protein>
<dbReference type="SUPFAM" id="SSF55874">
    <property type="entry name" value="ATPase domain of HSP90 chaperone/DNA topoisomerase II/histidine kinase"/>
    <property type="match status" value="1"/>
</dbReference>
<dbReference type="GO" id="GO:0005524">
    <property type="term" value="F:ATP binding"/>
    <property type="evidence" value="ECO:0007669"/>
    <property type="project" value="UniProtKB-KW"/>
</dbReference>
<dbReference type="PANTHER" id="PTHR32387:SF0">
    <property type="entry name" value="PROTEIN NO VEIN"/>
    <property type="match status" value="1"/>
</dbReference>
<accession>A0A1I9YCP6</accession>
<feature type="domain" description="Sacsin/Nov" evidence="1">
    <location>
        <begin position="52"/>
        <end position="149"/>
    </location>
</feature>
<dbReference type="NCBIfam" id="NF047352">
    <property type="entry name" value="P_loop_sacsin"/>
    <property type="match status" value="1"/>
</dbReference>
<evidence type="ECO:0000313" key="3">
    <source>
        <dbReference type="Proteomes" id="UP000179860"/>
    </source>
</evidence>
<organism evidence="2 3">
    <name type="scientific">Paraburkholderia sprentiae WSM5005</name>
    <dbReference type="NCBI Taxonomy" id="754502"/>
    <lineage>
        <taxon>Bacteria</taxon>
        <taxon>Pseudomonadati</taxon>
        <taxon>Pseudomonadota</taxon>
        <taxon>Betaproteobacteria</taxon>
        <taxon>Burkholderiales</taxon>
        <taxon>Burkholderiaceae</taxon>
        <taxon>Paraburkholderia</taxon>
    </lineage>
</organism>
<gene>
    <name evidence="2" type="ORF">BJG93_00665</name>
</gene>